<feature type="compositionally biased region" description="Basic and acidic residues" evidence="19">
    <location>
        <begin position="323"/>
        <end position="332"/>
    </location>
</feature>
<evidence type="ECO:0000256" key="3">
    <source>
        <dbReference type="ARBA" id="ARBA00004906"/>
    </source>
</evidence>
<evidence type="ECO:0000313" key="21">
    <source>
        <dbReference type="EMBL" id="MFH4984001.1"/>
    </source>
</evidence>
<keyword evidence="22" id="KW-1185">Reference proteome</keyword>
<comment type="catalytic activity">
    <reaction evidence="1">
        <text>S-ubiquitinyl-[E2 ubiquitin-conjugating enzyme]-L-cysteine + [acceptor protein]-L-lysine = [E2 ubiquitin-conjugating enzyme]-L-cysteine + N(6)-ubiquitinyl-[acceptor protein]-L-lysine.</text>
        <dbReference type="EC" id="2.3.2.27"/>
    </reaction>
</comment>
<dbReference type="InterPro" id="IPR001841">
    <property type="entry name" value="Znf_RING"/>
</dbReference>
<evidence type="ECO:0000259" key="20">
    <source>
        <dbReference type="PROSITE" id="PS50089"/>
    </source>
</evidence>
<dbReference type="SMART" id="SM00184">
    <property type="entry name" value="RING"/>
    <property type="match status" value="1"/>
</dbReference>
<evidence type="ECO:0000256" key="16">
    <source>
        <dbReference type="ARBA" id="ARBA00075113"/>
    </source>
</evidence>
<evidence type="ECO:0000256" key="14">
    <source>
        <dbReference type="ARBA" id="ARBA00023136"/>
    </source>
</evidence>
<dbReference type="Pfam" id="PF25563">
    <property type="entry name" value="TPR_SYVN1_N"/>
    <property type="match status" value="1"/>
</dbReference>
<evidence type="ECO:0000256" key="4">
    <source>
        <dbReference type="ARBA" id="ARBA00010089"/>
    </source>
</evidence>
<dbReference type="PANTHER" id="PTHR22763:SF184">
    <property type="entry name" value="E3 UBIQUITIN-PROTEIN LIGASE SYNOVIOLIN"/>
    <property type="match status" value="1"/>
</dbReference>
<keyword evidence="6" id="KW-0808">Transferase</keyword>
<dbReference type="InterPro" id="IPR058051">
    <property type="entry name" value="Znf_RING_synoviolin"/>
</dbReference>
<reference evidence="21 22" key="1">
    <citation type="submission" date="2024-08" db="EMBL/GenBank/DDBJ databases">
        <title>Gnathostoma spinigerum genome.</title>
        <authorList>
            <person name="Gonzalez-Bertolin B."/>
            <person name="Monzon S."/>
            <person name="Zaballos A."/>
            <person name="Jimenez P."/>
            <person name="Dekumyoy P."/>
            <person name="Varona S."/>
            <person name="Cuesta I."/>
            <person name="Sumanam S."/>
            <person name="Adisakwattana P."/>
            <person name="Gasser R.B."/>
            <person name="Hernandez-Gonzalez A."/>
            <person name="Young N.D."/>
            <person name="Perteguer M.J."/>
        </authorList>
    </citation>
    <scope>NUCLEOTIDE SEQUENCE [LARGE SCALE GENOMIC DNA]</scope>
    <source>
        <strain evidence="21">AL3</strain>
        <tissue evidence="21">Liver</tissue>
    </source>
</reference>
<keyword evidence="13" id="KW-1133">Transmembrane helix</keyword>
<comment type="caution">
    <text evidence="21">The sequence shown here is derived from an EMBL/GenBank/DDBJ whole genome shotgun (WGS) entry which is preliminary data.</text>
</comment>
<evidence type="ECO:0000256" key="8">
    <source>
        <dbReference type="ARBA" id="ARBA00022723"/>
    </source>
</evidence>
<keyword evidence="9 18" id="KW-0863">Zinc-finger</keyword>
<dbReference type="GO" id="GO:0008270">
    <property type="term" value="F:zinc ion binding"/>
    <property type="evidence" value="ECO:0007669"/>
    <property type="project" value="UniProtKB-KW"/>
</dbReference>
<evidence type="ECO:0000256" key="19">
    <source>
        <dbReference type="SAM" id="MobiDB-lite"/>
    </source>
</evidence>
<evidence type="ECO:0000256" key="17">
    <source>
        <dbReference type="ARBA" id="ARBA00078468"/>
    </source>
</evidence>
<feature type="compositionally biased region" description="Low complexity" evidence="19">
    <location>
        <begin position="308"/>
        <end position="322"/>
    </location>
</feature>
<evidence type="ECO:0000256" key="7">
    <source>
        <dbReference type="ARBA" id="ARBA00022692"/>
    </source>
</evidence>
<organism evidence="21 22">
    <name type="scientific">Gnathostoma spinigerum</name>
    <dbReference type="NCBI Taxonomy" id="75299"/>
    <lineage>
        <taxon>Eukaryota</taxon>
        <taxon>Metazoa</taxon>
        <taxon>Ecdysozoa</taxon>
        <taxon>Nematoda</taxon>
        <taxon>Chromadorea</taxon>
        <taxon>Rhabditida</taxon>
        <taxon>Spirurina</taxon>
        <taxon>Gnathostomatomorpha</taxon>
        <taxon>Gnathostomatoidea</taxon>
        <taxon>Gnathostomatidae</taxon>
        <taxon>Gnathostoma</taxon>
    </lineage>
</organism>
<dbReference type="EC" id="2.3.2.27" evidence="5"/>
<dbReference type="InterPro" id="IPR013083">
    <property type="entry name" value="Znf_RING/FYVE/PHD"/>
</dbReference>
<evidence type="ECO:0000256" key="1">
    <source>
        <dbReference type="ARBA" id="ARBA00000900"/>
    </source>
</evidence>
<evidence type="ECO:0000256" key="6">
    <source>
        <dbReference type="ARBA" id="ARBA00022679"/>
    </source>
</evidence>
<evidence type="ECO:0000256" key="5">
    <source>
        <dbReference type="ARBA" id="ARBA00012483"/>
    </source>
</evidence>
<keyword evidence="10" id="KW-0833">Ubl conjugation pathway</keyword>
<dbReference type="FunFam" id="3.30.40.10:FF:000088">
    <property type="entry name" value="E3 ubiquitin-protein ligase synoviolin"/>
    <property type="match status" value="1"/>
</dbReference>
<evidence type="ECO:0000256" key="12">
    <source>
        <dbReference type="ARBA" id="ARBA00022833"/>
    </source>
</evidence>
<dbReference type="Gene3D" id="3.30.40.10">
    <property type="entry name" value="Zinc/RING finger domain, C3HC4 (zinc finger)"/>
    <property type="match status" value="1"/>
</dbReference>
<evidence type="ECO:0000256" key="9">
    <source>
        <dbReference type="ARBA" id="ARBA00022771"/>
    </source>
</evidence>
<evidence type="ECO:0000256" key="2">
    <source>
        <dbReference type="ARBA" id="ARBA00004477"/>
    </source>
</evidence>
<dbReference type="PROSITE" id="PS50089">
    <property type="entry name" value="ZF_RING_2"/>
    <property type="match status" value="1"/>
</dbReference>
<dbReference type="InterPro" id="IPR057992">
    <property type="entry name" value="TPR_SYVN1_N"/>
</dbReference>
<keyword evidence="14" id="KW-0472">Membrane</keyword>
<dbReference type="Pfam" id="PF13639">
    <property type="entry name" value="zf-RING_2"/>
    <property type="match status" value="1"/>
</dbReference>
<keyword evidence="12" id="KW-0862">Zinc</keyword>
<gene>
    <name evidence="21" type="ORF">AB6A40_010710</name>
</gene>
<dbReference type="InterPro" id="IPR050731">
    <property type="entry name" value="HRD1_E3_ubiq-ligases"/>
</dbReference>
<evidence type="ECO:0000313" key="22">
    <source>
        <dbReference type="Proteomes" id="UP001608902"/>
    </source>
</evidence>
<dbReference type="SUPFAM" id="SSF57850">
    <property type="entry name" value="RING/U-box"/>
    <property type="match status" value="1"/>
</dbReference>
<dbReference type="Proteomes" id="UP001608902">
    <property type="component" value="Unassembled WGS sequence"/>
</dbReference>
<protein>
    <recommendedName>
        <fullName evidence="15">E3 ubiquitin-protein ligase hrd-1</fullName>
        <ecNumber evidence="5">2.3.2.27</ecNumber>
    </recommendedName>
    <alternativeName>
        <fullName evidence="17">RING-type E3 ubiquitin transferase hrd-1</fullName>
    </alternativeName>
    <alternativeName>
        <fullName evidence="16">Suppressor/enhancer of lin-12</fullName>
    </alternativeName>
</protein>
<comment type="subcellular location">
    <subcellularLocation>
        <location evidence="2">Endoplasmic reticulum membrane</location>
        <topology evidence="2">Multi-pass membrane protein</topology>
    </subcellularLocation>
</comment>
<keyword evidence="8" id="KW-0479">Metal-binding</keyword>
<dbReference type="PANTHER" id="PTHR22763">
    <property type="entry name" value="RING ZINC FINGER PROTEIN"/>
    <property type="match status" value="1"/>
</dbReference>
<dbReference type="EMBL" id="JBGFUD010014807">
    <property type="protein sequence ID" value="MFH4984001.1"/>
    <property type="molecule type" value="Genomic_DNA"/>
</dbReference>
<dbReference type="AlphaFoldDB" id="A0ABD6EXD2"/>
<sequence>MLYMVFVGVMIRLHTFPLFSIRPLYLTVRAFHKAVNDVILSRRAIHAMNNLFPLATEEDLAQGDNTCIICREEMTPMSGAKKLPCNHIFHSNCLRSWFQRQQSCPTCRTDILAQRRPATTAPRPAAGVNEAPQAAVPGQPNVGDVPPNLFPFMAHHFGFPPPPPQNNDANSSAAPNQAAAGTATSTANSPSSSTGVPQFPLPPPGMPFMPPPPFMMMAPPMPFPLPTPPTFVGLSDAEVAAMEGQERAAVEARVNCLRNIAILLDAATMQLQQYSSIVQTLSLQQTQSSNVASVPSEKQQHTSADMPSTSTAQPSTSSVSTSKSEEQTRVDNDGVSASEEQQASKLAKNDAPEGSSPDPYLSEIRQRRLAKLAGENVTNKENNVQS</sequence>
<feature type="region of interest" description="Disordered" evidence="19">
    <location>
        <begin position="118"/>
        <end position="143"/>
    </location>
</feature>
<comment type="pathway">
    <text evidence="3">Protein modification; protein ubiquitination.</text>
</comment>
<dbReference type="GO" id="GO:0061630">
    <property type="term" value="F:ubiquitin protein ligase activity"/>
    <property type="evidence" value="ECO:0007669"/>
    <property type="project" value="UniProtKB-EC"/>
</dbReference>
<keyword evidence="11" id="KW-0256">Endoplasmic reticulum</keyword>
<feature type="region of interest" description="Disordered" evidence="19">
    <location>
        <begin position="155"/>
        <end position="202"/>
    </location>
</feature>
<keyword evidence="7" id="KW-0812">Transmembrane</keyword>
<feature type="compositionally biased region" description="Low complexity" evidence="19">
    <location>
        <begin position="166"/>
        <end position="198"/>
    </location>
</feature>
<evidence type="ECO:0000256" key="18">
    <source>
        <dbReference type="PROSITE-ProRule" id="PRU00175"/>
    </source>
</evidence>
<dbReference type="CDD" id="cd16479">
    <property type="entry name" value="RING-H2_synoviolin"/>
    <property type="match status" value="1"/>
</dbReference>
<evidence type="ECO:0000256" key="10">
    <source>
        <dbReference type="ARBA" id="ARBA00022786"/>
    </source>
</evidence>
<proteinExistence type="inferred from homology"/>
<feature type="domain" description="RING-type" evidence="20">
    <location>
        <begin position="67"/>
        <end position="108"/>
    </location>
</feature>
<feature type="region of interest" description="Disordered" evidence="19">
    <location>
        <begin position="290"/>
        <end position="363"/>
    </location>
</feature>
<evidence type="ECO:0000256" key="15">
    <source>
        <dbReference type="ARBA" id="ARBA00070586"/>
    </source>
</evidence>
<feature type="compositionally biased region" description="Polar residues" evidence="19">
    <location>
        <begin position="290"/>
        <end position="307"/>
    </location>
</feature>
<accession>A0ABD6EXD2</accession>
<name>A0ABD6EXD2_9BILA</name>
<evidence type="ECO:0000256" key="13">
    <source>
        <dbReference type="ARBA" id="ARBA00022989"/>
    </source>
</evidence>
<comment type="similarity">
    <text evidence="4">Belongs to the HRD1 family.</text>
</comment>
<evidence type="ECO:0000256" key="11">
    <source>
        <dbReference type="ARBA" id="ARBA00022824"/>
    </source>
</evidence>
<dbReference type="GO" id="GO:0005789">
    <property type="term" value="C:endoplasmic reticulum membrane"/>
    <property type="evidence" value="ECO:0007669"/>
    <property type="project" value="UniProtKB-SubCell"/>
</dbReference>